<feature type="transmembrane region" description="Helical" evidence="10">
    <location>
        <begin position="70"/>
        <end position="89"/>
    </location>
</feature>
<evidence type="ECO:0000256" key="8">
    <source>
        <dbReference type="ARBA" id="ARBA00023065"/>
    </source>
</evidence>
<keyword evidence="7 10" id="KW-1133">Transmembrane helix</keyword>
<dbReference type="SUPFAM" id="SSF51735">
    <property type="entry name" value="NAD(P)-binding Rossmann-fold domains"/>
    <property type="match status" value="1"/>
</dbReference>
<feature type="transmembrane region" description="Helical" evidence="10">
    <location>
        <begin position="101"/>
        <end position="123"/>
    </location>
</feature>
<accession>A0A2W5MTB2</accession>
<dbReference type="GO" id="GO:0012505">
    <property type="term" value="C:endomembrane system"/>
    <property type="evidence" value="ECO:0007669"/>
    <property type="project" value="UniProtKB-SubCell"/>
</dbReference>
<dbReference type="GO" id="GO:0006813">
    <property type="term" value="P:potassium ion transport"/>
    <property type="evidence" value="ECO:0007669"/>
    <property type="project" value="UniProtKB-KW"/>
</dbReference>
<dbReference type="Pfam" id="PF00999">
    <property type="entry name" value="Na_H_Exchanger"/>
    <property type="match status" value="1"/>
</dbReference>
<evidence type="ECO:0000256" key="4">
    <source>
        <dbReference type="ARBA" id="ARBA00022538"/>
    </source>
</evidence>
<evidence type="ECO:0000256" key="3">
    <source>
        <dbReference type="ARBA" id="ARBA00022449"/>
    </source>
</evidence>
<dbReference type="FunFam" id="3.40.50.720:FF:000036">
    <property type="entry name" value="Glutathione-regulated potassium-efflux system protein KefB"/>
    <property type="match status" value="1"/>
</dbReference>
<dbReference type="PANTHER" id="PTHR46157:SF4">
    <property type="entry name" value="K(+) EFFLUX ANTIPORTER 3, CHLOROPLASTIC"/>
    <property type="match status" value="1"/>
</dbReference>
<dbReference type="EMBL" id="QFPN01000003">
    <property type="protein sequence ID" value="PZQ16880.1"/>
    <property type="molecule type" value="Genomic_DNA"/>
</dbReference>
<dbReference type="InterPro" id="IPR003148">
    <property type="entry name" value="RCK_N"/>
</dbReference>
<evidence type="ECO:0000313" key="12">
    <source>
        <dbReference type="EMBL" id="PZQ16880.1"/>
    </source>
</evidence>
<name>A0A2W5MTB2_ANCNO</name>
<comment type="caution">
    <text evidence="12">The sequence shown here is derived from an EMBL/GenBank/DDBJ whole genome shotgun (WGS) entry which is preliminary data.</text>
</comment>
<keyword evidence="6" id="KW-0630">Potassium</keyword>
<dbReference type="Gene3D" id="3.40.50.720">
    <property type="entry name" value="NAD(P)-binding Rossmann-like Domain"/>
    <property type="match status" value="1"/>
</dbReference>
<feature type="transmembrane region" description="Helical" evidence="10">
    <location>
        <begin position="162"/>
        <end position="183"/>
    </location>
</feature>
<keyword evidence="9 10" id="KW-0472">Membrane</keyword>
<proteinExistence type="predicted"/>
<feature type="transmembrane region" description="Helical" evidence="10">
    <location>
        <begin position="195"/>
        <end position="217"/>
    </location>
</feature>
<dbReference type="Proteomes" id="UP000249577">
    <property type="component" value="Unassembled WGS sequence"/>
</dbReference>
<evidence type="ECO:0000256" key="1">
    <source>
        <dbReference type="ARBA" id="ARBA00004127"/>
    </source>
</evidence>
<dbReference type="GO" id="GO:0015297">
    <property type="term" value="F:antiporter activity"/>
    <property type="evidence" value="ECO:0007669"/>
    <property type="project" value="UniProtKB-KW"/>
</dbReference>
<comment type="subcellular location">
    <subcellularLocation>
        <location evidence="1">Endomembrane system</location>
        <topology evidence="1">Multi-pass membrane protein</topology>
    </subcellularLocation>
</comment>
<evidence type="ECO:0000256" key="2">
    <source>
        <dbReference type="ARBA" id="ARBA00022448"/>
    </source>
</evidence>
<keyword evidence="2" id="KW-0813">Transport</keyword>
<feature type="transmembrane region" description="Helical" evidence="10">
    <location>
        <begin position="310"/>
        <end position="331"/>
    </location>
</feature>
<keyword evidence="8" id="KW-0406">Ion transport</keyword>
<keyword evidence="4" id="KW-0633">Potassium transport</keyword>
<dbReference type="Gene3D" id="1.20.1530.20">
    <property type="match status" value="1"/>
</dbReference>
<feature type="transmembrane region" description="Helical" evidence="10">
    <location>
        <begin position="343"/>
        <end position="366"/>
    </location>
</feature>
<gene>
    <name evidence="12" type="ORF">DI565_05655</name>
</gene>
<dbReference type="Pfam" id="PF02254">
    <property type="entry name" value="TrkA_N"/>
    <property type="match status" value="1"/>
</dbReference>
<organism evidence="12 13">
    <name type="scientific">Ancylobacter novellus</name>
    <name type="common">Thiobacillus novellus</name>
    <dbReference type="NCBI Taxonomy" id="921"/>
    <lineage>
        <taxon>Bacteria</taxon>
        <taxon>Pseudomonadati</taxon>
        <taxon>Pseudomonadota</taxon>
        <taxon>Alphaproteobacteria</taxon>
        <taxon>Hyphomicrobiales</taxon>
        <taxon>Xanthobacteraceae</taxon>
        <taxon>Ancylobacter</taxon>
    </lineage>
</organism>
<feature type="transmembrane region" description="Helical" evidence="10">
    <location>
        <begin position="229"/>
        <end position="249"/>
    </location>
</feature>
<evidence type="ECO:0000313" key="13">
    <source>
        <dbReference type="Proteomes" id="UP000249577"/>
    </source>
</evidence>
<feature type="transmembrane region" description="Helical" evidence="10">
    <location>
        <begin position="129"/>
        <end position="150"/>
    </location>
</feature>
<feature type="transmembrane region" description="Helical" evidence="10">
    <location>
        <begin position="372"/>
        <end position="393"/>
    </location>
</feature>
<dbReference type="GO" id="GO:0005886">
    <property type="term" value="C:plasma membrane"/>
    <property type="evidence" value="ECO:0007669"/>
    <property type="project" value="TreeGrafter"/>
</dbReference>
<evidence type="ECO:0000256" key="9">
    <source>
        <dbReference type="ARBA" id="ARBA00023136"/>
    </source>
</evidence>
<evidence type="ECO:0000256" key="7">
    <source>
        <dbReference type="ARBA" id="ARBA00022989"/>
    </source>
</evidence>
<dbReference type="PANTHER" id="PTHR46157">
    <property type="entry name" value="K(+) EFFLUX ANTIPORTER 3, CHLOROPLASTIC"/>
    <property type="match status" value="1"/>
</dbReference>
<dbReference type="InterPro" id="IPR038770">
    <property type="entry name" value="Na+/solute_symporter_sf"/>
</dbReference>
<keyword evidence="3" id="KW-0050">Antiport</keyword>
<evidence type="ECO:0000256" key="5">
    <source>
        <dbReference type="ARBA" id="ARBA00022692"/>
    </source>
</evidence>
<feature type="transmembrane region" description="Helical" evidence="10">
    <location>
        <begin position="33"/>
        <end position="50"/>
    </location>
</feature>
<keyword evidence="5 10" id="KW-0812">Transmembrane</keyword>
<evidence type="ECO:0000256" key="6">
    <source>
        <dbReference type="ARBA" id="ARBA00022958"/>
    </source>
</evidence>
<feature type="transmembrane region" description="Helical" evidence="10">
    <location>
        <begin position="6"/>
        <end position="26"/>
    </location>
</feature>
<dbReference type="InterPro" id="IPR006153">
    <property type="entry name" value="Cation/H_exchanger_TM"/>
</dbReference>
<protein>
    <submittedName>
        <fullName evidence="12">Potassium transporter TrkA</fullName>
    </submittedName>
</protein>
<dbReference type="AlphaFoldDB" id="A0A2W5MTB2"/>
<dbReference type="GO" id="GO:1902600">
    <property type="term" value="P:proton transmembrane transport"/>
    <property type="evidence" value="ECO:0007669"/>
    <property type="project" value="InterPro"/>
</dbReference>
<feature type="domain" description="RCK N-terminal" evidence="11">
    <location>
        <begin position="416"/>
        <end position="534"/>
    </location>
</feature>
<evidence type="ECO:0000256" key="10">
    <source>
        <dbReference type="SAM" id="Phobius"/>
    </source>
</evidence>
<evidence type="ECO:0000259" key="11">
    <source>
        <dbReference type="PROSITE" id="PS51201"/>
    </source>
</evidence>
<dbReference type="PROSITE" id="PS51201">
    <property type="entry name" value="RCK_N"/>
    <property type="match status" value="1"/>
</dbReference>
<sequence length="604" mass="63778">MGPSFARYYSETLVFLGTAGVVVPFFKKMRLSPVHGFLAAGLALGPFGLGKLAEAAPWVGPLTINDVEEVSQVAELGVVFLMFMIGMELSLDRLWKSRRAIFGLGAVQVAACSAALALCAWAIGQTPAAAIVLGAAFSLSSTAIAMPSLAEKHLLESESGRASFAVLLFQDLAAAPLLFMVSMLTPSDADIWETLLRSLAPGAAAVAAVVAMGRLVMRPLFRWVAAARSPELFMATCLLVILGTAFVTAAGHQSMALGAFIAGLLLAETEFRRQIEALIDPFKGLLLGLFFLCVGASLDLGQVMDALPATLGATVVLLAIKTLLIFGAARLSGLRNGPAQEVALTLAGGGEFAFVLLSPSISGHILSPSATAVGTAAVTLSMTLIPVLVGVAARINQRVPRPEALASAHPSAEDARGAVLIAGYGHVGVLVARMLSKHGIPYIAVDDDIRLVLRARKRAASRVFYGDAANPELLRRCDVAETQALVITVNDREAAIRVAEAARQESPSLPIIARALDLRHAKRLYRAGATDAVPEDIEPSLHLSELALLELGVPATEAIAFVRGQRDVFRSKLGGKGRAAKRRRAIREPYQEAEAIERARRKKG</sequence>
<reference evidence="12 13" key="1">
    <citation type="submission" date="2017-08" db="EMBL/GenBank/DDBJ databases">
        <title>Infants hospitalized years apart are colonized by the same room-sourced microbial strains.</title>
        <authorList>
            <person name="Brooks B."/>
            <person name="Olm M.R."/>
            <person name="Firek B.A."/>
            <person name="Baker R."/>
            <person name="Thomas B.C."/>
            <person name="Morowitz M.J."/>
            <person name="Banfield J.F."/>
        </authorList>
    </citation>
    <scope>NUCLEOTIDE SEQUENCE [LARGE SCALE GENOMIC DNA]</scope>
    <source>
        <strain evidence="12">S2_005_003_R2_43</strain>
    </source>
</reference>
<dbReference type="InterPro" id="IPR036291">
    <property type="entry name" value="NAD(P)-bd_dom_sf"/>
</dbReference>